<dbReference type="Proteomes" id="UP000076761">
    <property type="component" value="Unassembled WGS sequence"/>
</dbReference>
<dbReference type="EMBL" id="KV425608">
    <property type="protein sequence ID" value="KZT21320.1"/>
    <property type="molecule type" value="Genomic_DNA"/>
</dbReference>
<feature type="domain" description="AB hydrolase-1" evidence="1">
    <location>
        <begin position="18"/>
        <end position="300"/>
    </location>
</feature>
<dbReference type="Gene3D" id="3.40.50.1820">
    <property type="entry name" value="alpha/beta hydrolase"/>
    <property type="match status" value="1"/>
</dbReference>
<reference evidence="2 3" key="1">
    <citation type="journal article" date="2016" name="Mol. Biol. Evol.">
        <title>Comparative Genomics of Early-Diverging Mushroom-Forming Fungi Provides Insights into the Origins of Lignocellulose Decay Capabilities.</title>
        <authorList>
            <person name="Nagy L.G."/>
            <person name="Riley R."/>
            <person name="Tritt A."/>
            <person name="Adam C."/>
            <person name="Daum C."/>
            <person name="Floudas D."/>
            <person name="Sun H."/>
            <person name="Yadav J.S."/>
            <person name="Pangilinan J."/>
            <person name="Larsson K.H."/>
            <person name="Matsuura K."/>
            <person name="Barry K."/>
            <person name="Labutti K."/>
            <person name="Kuo R."/>
            <person name="Ohm R.A."/>
            <person name="Bhattacharya S.S."/>
            <person name="Shirouzu T."/>
            <person name="Yoshinaga Y."/>
            <person name="Martin F.M."/>
            <person name="Grigoriev I.V."/>
            <person name="Hibbett D.S."/>
        </authorList>
    </citation>
    <scope>NUCLEOTIDE SEQUENCE [LARGE SCALE GENOMIC DNA]</scope>
    <source>
        <strain evidence="2 3">HHB14362 ss-1</strain>
    </source>
</reference>
<dbReference type="AlphaFoldDB" id="A0A165PPD9"/>
<accession>A0A165PPD9</accession>
<dbReference type="InParanoid" id="A0A165PPD9"/>
<evidence type="ECO:0000313" key="3">
    <source>
        <dbReference type="Proteomes" id="UP000076761"/>
    </source>
</evidence>
<proteinExistence type="predicted"/>
<organism evidence="2 3">
    <name type="scientific">Neolentinus lepideus HHB14362 ss-1</name>
    <dbReference type="NCBI Taxonomy" id="1314782"/>
    <lineage>
        <taxon>Eukaryota</taxon>
        <taxon>Fungi</taxon>
        <taxon>Dikarya</taxon>
        <taxon>Basidiomycota</taxon>
        <taxon>Agaricomycotina</taxon>
        <taxon>Agaricomycetes</taxon>
        <taxon>Gloeophyllales</taxon>
        <taxon>Gloeophyllaceae</taxon>
        <taxon>Neolentinus</taxon>
    </lineage>
</organism>
<dbReference type="InterPro" id="IPR029058">
    <property type="entry name" value="AB_hydrolase_fold"/>
</dbReference>
<dbReference type="STRING" id="1314782.A0A165PPD9"/>
<evidence type="ECO:0000259" key="1">
    <source>
        <dbReference type="Pfam" id="PF12697"/>
    </source>
</evidence>
<dbReference type="GO" id="GO:0016787">
    <property type="term" value="F:hydrolase activity"/>
    <property type="evidence" value="ECO:0007669"/>
    <property type="project" value="UniProtKB-KW"/>
</dbReference>
<dbReference type="Pfam" id="PF12697">
    <property type="entry name" value="Abhydrolase_6"/>
    <property type="match status" value="1"/>
</dbReference>
<keyword evidence="2" id="KW-0378">Hydrolase</keyword>
<gene>
    <name evidence="2" type="ORF">NEOLEDRAFT_1164646</name>
</gene>
<dbReference type="SUPFAM" id="SSF53474">
    <property type="entry name" value="alpha/beta-Hydrolases"/>
    <property type="match status" value="1"/>
</dbReference>
<sequence length="315" mass="35496">MCVNRYSTMSCPTDGITLLLAHANGTYKEHWEPVLEHIFHSQAQSSHLGIIREAYSFDWHTHGDSAVLNERALSRLHNTISIAEWAEAIATFATKHVAGHRLVAIGHSAGSSTMMYSTRCYSTPVAPYEAIILVEPGMIDRQVFNANIKDREQQIAMVTKVVSVQRTRWESRNSAYEWFSSRRPWKSWDPRIRVIKVNHGLRSVHPDIATGPVIAKCDRCFEAANYSDFEGSFQATEQIEKICSRVPVNFIFGEQNDLIPRYAQESLLDGRKGRKAAFITYIPGAGHMVVQQKPELLAEATFVILGGRLPVQSRL</sequence>
<keyword evidence="3" id="KW-1185">Reference proteome</keyword>
<dbReference type="InterPro" id="IPR000073">
    <property type="entry name" value="AB_hydrolase_1"/>
</dbReference>
<protein>
    <submittedName>
        <fullName evidence="2">Alpha/beta-hydrolase</fullName>
    </submittedName>
</protein>
<evidence type="ECO:0000313" key="2">
    <source>
        <dbReference type="EMBL" id="KZT21320.1"/>
    </source>
</evidence>
<dbReference type="OrthoDB" id="94039at2759"/>
<name>A0A165PPD9_9AGAM</name>